<evidence type="ECO:0000313" key="3">
    <source>
        <dbReference type="Proteomes" id="UP000295756"/>
    </source>
</evidence>
<dbReference type="InterPro" id="IPR038750">
    <property type="entry name" value="YczE/YyaS-like"/>
</dbReference>
<dbReference type="EMBL" id="CP037939">
    <property type="protein sequence ID" value="QBR47594.1"/>
    <property type="molecule type" value="Genomic_DNA"/>
</dbReference>
<reference evidence="2 3" key="1">
    <citation type="submission" date="2019-03" db="EMBL/GenBank/DDBJ databases">
        <title>Complete Genome Sequence of Leuconostoc kimchii strain NKJ218 Isolated from Homemade Kimchi.</title>
        <authorList>
            <person name="Jung J.Y."/>
            <person name="Jin H.M."/>
            <person name="Jung J.-W."/>
            <person name="Lee S.-Y."/>
            <person name="Ryu B.-G."/>
            <person name="Han S.-S."/>
            <person name="Kang H.K."/>
            <person name="Choi H.W."/>
            <person name="Chung E.J."/>
            <person name="Choi K.-M."/>
        </authorList>
    </citation>
    <scope>NUCLEOTIDE SEQUENCE [LARGE SCALE GENOMIC DNA]</scope>
    <source>
        <strain evidence="2 3">NKJ218</strain>
    </source>
</reference>
<evidence type="ECO:0000313" key="2">
    <source>
        <dbReference type="EMBL" id="QBR47594.1"/>
    </source>
</evidence>
<dbReference type="Proteomes" id="UP000295756">
    <property type="component" value="Chromosome"/>
</dbReference>
<keyword evidence="1" id="KW-1133">Transmembrane helix</keyword>
<evidence type="ECO:0000256" key="1">
    <source>
        <dbReference type="SAM" id="Phobius"/>
    </source>
</evidence>
<dbReference type="PANTHER" id="PTHR40078">
    <property type="entry name" value="INTEGRAL MEMBRANE PROTEIN-RELATED"/>
    <property type="match status" value="1"/>
</dbReference>
<feature type="transmembrane region" description="Helical" evidence="1">
    <location>
        <begin position="79"/>
        <end position="101"/>
    </location>
</feature>
<gene>
    <name evidence="2" type="ORF">EW139_05445</name>
</gene>
<accession>A0ABX5SMD9</accession>
<keyword evidence="1" id="KW-0472">Membrane</keyword>
<feature type="transmembrane region" description="Helical" evidence="1">
    <location>
        <begin position="51"/>
        <end position="73"/>
    </location>
</feature>
<dbReference type="RefSeq" id="WP_134833508.1">
    <property type="nucleotide sequence ID" value="NZ_CP037939.1"/>
</dbReference>
<organism evidence="2 3">
    <name type="scientific">Leuconostoc kimchii</name>
    <dbReference type="NCBI Taxonomy" id="136609"/>
    <lineage>
        <taxon>Bacteria</taxon>
        <taxon>Bacillati</taxon>
        <taxon>Bacillota</taxon>
        <taxon>Bacilli</taxon>
        <taxon>Lactobacillales</taxon>
        <taxon>Lactobacillaceae</taxon>
        <taxon>Leuconostoc</taxon>
    </lineage>
</organism>
<proteinExistence type="predicted"/>
<feature type="transmembrane region" description="Helical" evidence="1">
    <location>
        <begin position="113"/>
        <end position="134"/>
    </location>
</feature>
<keyword evidence="3" id="KW-1185">Reference proteome</keyword>
<name>A0ABX5SMD9_9LACO</name>
<dbReference type="Pfam" id="PF19700">
    <property type="entry name" value="DUF6198"/>
    <property type="match status" value="1"/>
</dbReference>
<sequence>MFKNDSLSIFIRLCLSVVGTSIIALGIVFFRLSSLGIDPATAADIGISNTFNWYLGNYQLIFNAILFLIICIFDRSQFGIGTLINMSLPGYIVGYLTPILSRIIFHTFSKSSILEIIILFVFGMVLFSLGISLYTSVNLGVSPYDAVALLFGKKGWISYRLTRSMQDLLFFTLALVFGGPLGIGTFIIAFTTGYFVQSWRFFFKNILIKYWLVPIQKHNSS</sequence>
<keyword evidence="1" id="KW-0812">Transmembrane</keyword>
<feature type="transmembrane region" description="Helical" evidence="1">
    <location>
        <begin position="6"/>
        <end position="30"/>
    </location>
</feature>
<dbReference type="PANTHER" id="PTHR40078:SF1">
    <property type="entry name" value="INTEGRAL MEMBRANE PROTEIN"/>
    <property type="match status" value="1"/>
</dbReference>
<feature type="transmembrane region" description="Helical" evidence="1">
    <location>
        <begin position="168"/>
        <end position="196"/>
    </location>
</feature>
<protein>
    <submittedName>
        <fullName evidence="2">Membrane protein</fullName>
    </submittedName>
</protein>